<protein>
    <submittedName>
        <fullName evidence="1">Uncharacterized protein</fullName>
    </submittedName>
</protein>
<evidence type="ECO:0000313" key="2">
    <source>
        <dbReference type="Proteomes" id="UP001595528"/>
    </source>
</evidence>
<dbReference type="EMBL" id="JBHRTR010000004">
    <property type="protein sequence ID" value="MFC3225704.1"/>
    <property type="molecule type" value="Genomic_DNA"/>
</dbReference>
<gene>
    <name evidence="1" type="ORF">ACFOGJ_00580</name>
</gene>
<reference evidence="2" key="1">
    <citation type="journal article" date="2019" name="Int. J. Syst. Evol. Microbiol.">
        <title>The Global Catalogue of Microorganisms (GCM) 10K type strain sequencing project: providing services to taxonomists for standard genome sequencing and annotation.</title>
        <authorList>
            <consortium name="The Broad Institute Genomics Platform"/>
            <consortium name="The Broad Institute Genome Sequencing Center for Infectious Disease"/>
            <person name="Wu L."/>
            <person name="Ma J."/>
        </authorList>
    </citation>
    <scope>NUCLEOTIDE SEQUENCE [LARGE SCALE GENOMIC DNA]</scope>
    <source>
        <strain evidence="2">KCTC 42964</strain>
    </source>
</reference>
<sequence>MADDTARRALVLSLLERSPYRRGLRPHGDEVARVAIANDQLRGAMDEIIADPDYASLGRIDGRRLKRQKALIEHMLEWVYFASSDFVERAKRG</sequence>
<dbReference type="RefSeq" id="WP_379897437.1">
    <property type="nucleotide sequence ID" value="NZ_JBHRTR010000004.1"/>
</dbReference>
<comment type="caution">
    <text evidence="1">The sequence shown here is derived from an EMBL/GenBank/DDBJ whole genome shotgun (WGS) entry which is preliminary data.</text>
</comment>
<evidence type="ECO:0000313" key="1">
    <source>
        <dbReference type="EMBL" id="MFC3225704.1"/>
    </source>
</evidence>
<accession>A0ABV7KUD4</accession>
<organism evidence="1 2">
    <name type="scientific">Marinibaculum pumilum</name>
    <dbReference type="NCBI Taxonomy" id="1766165"/>
    <lineage>
        <taxon>Bacteria</taxon>
        <taxon>Pseudomonadati</taxon>
        <taxon>Pseudomonadota</taxon>
        <taxon>Alphaproteobacteria</taxon>
        <taxon>Rhodospirillales</taxon>
        <taxon>Rhodospirillaceae</taxon>
        <taxon>Marinibaculum</taxon>
    </lineage>
</organism>
<proteinExistence type="predicted"/>
<dbReference type="Proteomes" id="UP001595528">
    <property type="component" value="Unassembled WGS sequence"/>
</dbReference>
<name>A0ABV7KUD4_9PROT</name>
<keyword evidence="2" id="KW-1185">Reference proteome</keyword>